<protein>
    <recommendedName>
        <fullName evidence="2">TTF-type domain-containing protein</fullName>
    </recommendedName>
</protein>
<name>A0AAW1Y864_RUBAR</name>
<accession>A0AAW1Y864</accession>
<dbReference type="AlphaFoldDB" id="A0AAW1Y864"/>
<reference evidence="3 4" key="1">
    <citation type="journal article" date="2023" name="G3 (Bethesda)">
        <title>A chromosome-length genome assembly and annotation of blackberry (Rubus argutus, cv. 'Hillquist').</title>
        <authorList>
            <person name="Bruna T."/>
            <person name="Aryal R."/>
            <person name="Dudchenko O."/>
            <person name="Sargent D.J."/>
            <person name="Mead D."/>
            <person name="Buti M."/>
            <person name="Cavallini A."/>
            <person name="Hytonen T."/>
            <person name="Andres J."/>
            <person name="Pham M."/>
            <person name="Weisz D."/>
            <person name="Mascagni F."/>
            <person name="Usai G."/>
            <person name="Natali L."/>
            <person name="Bassil N."/>
            <person name="Fernandez G.E."/>
            <person name="Lomsadze A."/>
            <person name="Armour M."/>
            <person name="Olukolu B."/>
            <person name="Poorten T."/>
            <person name="Britton C."/>
            <person name="Davik J."/>
            <person name="Ashrafi H."/>
            <person name="Aiden E.L."/>
            <person name="Borodovsky M."/>
            <person name="Worthington M."/>
        </authorList>
    </citation>
    <scope>NUCLEOTIDE SEQUENCE [LARGE SCALE GENOMIC DNA]</scope>
    <source>
        <strain evidence="3">PI 553951</strain>
    </source>
</reference>
<organism evidence="3 4">
    <name type="scientific">Rubus argutus</name>
    <name type="common">Southern blackberry</name>
    <dbReference type="NCBI Taxonomy" id="59490"/>
    <lineage>
        <taxon>Eukaryota</taxon>
        <taxon>Viridiplantae</taxon>
        <taxon>Streptophyta</taxon>
        <taxon>Embryophyta</taxon>
        <taxon>Tracheophyta</taxon>
        <taxon>Spermatophyta</taxon>
        <taxon>Magnoliopsida</taxon>
        <taxon>eudicotyledons</taxon>
        <taxon>Gunneridae</taxon>
        <taxon>Pentapetalae</taxon>
        <taxon>rosids</taxon>
        <taxon>fabids</taxon>
        <taxon>Rosales</taxon>
        <taxon>Rosaceae</taxon>
        <taxon>Rosoideae</taxon>
        <taxon>Rosoideae incertae sedis</taxon>
        <taxon>Rubus</taxon>
    </lineage>
</organism>
<dbReference type="PANTHER" id="PTHR45749:SF26">
    <property type="entry name" value="ZINC FINGER MYM-TYPE PROTEIN 1-LIKE"/>
    <property type="match status" value="1"/>
</dbReference>
<comment type="caution">
    <text evidence="3">The sequence shown here is derived from an EMBL/GenBank/DDBJ whole genome shotgun (WGS) entry which is preliminary data.</text>
</comment>
<evidence type="ECO:0000259" key="2">
    <source>
        <dbReference type="SMART" id="SM00597"/>
    </source>
</evidence>
<dbReference type="EMBL" id="JBEDUW010000002">
    <property type="protein sequence ID" value="KAK9943937.1"/>
    <property type="molecule type" value="Genomic_DNA"/>
</dbReference>
<dbReference type="InterPro" id="IPR006580">
    <property type="entry name" value="Znf_TTF"/>
</dbReference>
<gene>
    <name evidence="3" type="ORF">M0R45_009526</name>
</gene>
<dbReference type="Proteomes" id="UP001457282">
    <property type="component" value="Unassembled WGS sequence"/>
</dbReference>
<evidence type="ECO:0000313" key="4">
    <source>
        <dbReference type="Proteomes" id="UP001457282"/>
    </source>
</evidence>
<feature type="region of interest" description="Disordered" evidence="1">
    <location>
        <begin position="1"/>
        <end position="65"/>
    </location>
</feature>
<keyword evidence="4" id="KW-1185">Reference proteome</keyword>
<dbReference type="PANTHER" id="PTHR45749">
    <property type="match status" value="1"/>
</dbReference>
<feature type="domain" description="TTF-type" evidence="2">
    <location>
        <begin position="128"/>
        <end position="202"/>
    </location>
</feature>
<feature type="compositionally biased region" description="Low complexity" evidence="1">
    <location>
        <begin position="16"/>
        <end position="31"/>
    </location>
</feature>
<evidence type="ECO:0000313" key="3">
    <source>
        <dbReference type="EMBL" id="KAK9943937.1"/>
    </source>
</evidence>
<evidence type="ECO:0000256" key="1">
    <source>
        <dbReference type="SAM" id="MobiDB-lite"/>
    </source>
</evidence>
<dbReference type="SMART" id="SM00597">
    <property type="entry name" value="ZnF_TTF"/>
    <property type="match status" value="1"/>
</dbReference>
<sequence>MSDDHRKPKRYKNILSWFSSDSSSTRRSGNESGSGSGSGSGSRNVTENDGNDILVNPSPSIPHEDCQNERVEIEQETDINSLERDPGKRLSIWKYPLNERDNVRRAYVVLGPFQPELSEYPYSFDGSQNRRFNCKWFKDWPWLEYSIEVDKAFCFPCFLFDSNPSHHPAFTEDGFRGWKKWKICVAKDMMVLATCGLKGCMIFGNSFQL</sequence>
<proteinExistence type="predicted"/>